<organism evidence="1 2">
    <name type="scientific">Tritrichomonas musculus</name>
    <dbReference type="NCBI Taxonomy" id="1915356"/>
    <lineage>
        <taxon>Eukaryota</taxon>
        <taxon>Metamonada</taxon>
        <taxon>Parabasalia</taxon>
        <taxon>Tritrichomonadida</taxon>
        <taxon>Tritrichomonadidae</taxon>
        <taxon>Tritrichomonas</taxon>
    </lineage>
</organism>
<comment type="caution">
    <text evidence="1">The sequence shown here is derived from an EMBL/GenBank/DDBJ whole genome shotgun (WGS) entry which is preliminary data.</text>
</comment>
<protein>
    <recommendedName>
        <fullName evidence="3">DDE-1 domain-containing protein</fullName>
    </recommendedName>
</protein>
<evidence type="ECO:0008006" key="3">
    <source>
        <dbReference type="Google" id="ProtNLM"/>
    </source>
</evidence>
<name>A0ABR2JUH2_9EUKA</name>
<keyword evidence="2" id="KW-1185">Reference proteome</keyword>
<evidence type="ECO:0000313" key="2">
    <source>
        <dbReference type="Proteomes" id="UP001470230"/>
    </source>
</evidence>
<gene>
    <name evidence="1" type="ORF">M9Y10_045044</name>
</gene>
<dbReference type="EMBL" id="JAPFFF010000009">
    <property type="protein sequence ID" value="KAK8882402.1"/>
    <property type="molecule type" value="Genomic_DNA"/>
</dbReference>
<reference evidence="1 2" key="1">
    <citation type="submission" date="2024-04" db="EMBL/GenBank/DDBJ databases">
        <title>Tritrichomonas musculus Genome.</title>
        <authorList>
            <person name="Alves-Ferreira E."/>
            <person name="Grigg M."/>
            <person name="Lorenzi H."/>
            <person name="Galac M."/>
        </authorList>
    </citation>
    <scope>NUCLEOTIDE SEQUENCE [LARGE SCALE GENOMIC DNA]</scope>
    <source>
        <strain evidence="1 2">EAF2021</strain>
    </source>
</reference>
<sequence>MNIKARIPRIEICNEFNETEEECQALEEALESPEYWPATTFLDQIGNPCKFLRAGSINVSFERIGHLFNEGKHTILDQYKNYQKGDRPGERPASITEKEQMDVAMYIQSQHSAINPNFPTYNDIFFYKTNKFNKIILYDTLRHIIKSKFGNLFKIRISKVLEDGRFYMRPNDIEENLNQLTSEVNSVPPDFVLNLDEVGCHDFADAHDKYIIAPIGFSKKSTTYLIIRQNKRCWVIVCISLNGLACPPQITIPRVTVIW</sequence>
<evidence type="ECO:0000313" key="1">
    <source>
        <dbReference type="EMBL" id="KAK8882402.1"/>
    </source>
</evidence>
<accession>A0ABR2JUH2</accession>
<dbReference type="Proteomes" id="UP001470230">
    <property type="component" value="Unassembled WGS sequence"/>
</dbReference>
<proteinExistence type="predicted"/>